<sequence length="197" mass="21431">MISQDVFTSSPDSSVAGADDDDDDEHLRRCWRRNSCGICLSDRTCGWCESSNTCVPLPPSHPLSFPLLSPLHSKDPQICPLASERWELRTATLGCECSSTTLVAAIITCACTLAGVVVLWGLITLVAWATTAWRGVRGGYEVLVQEGDGGGERRVGRVWKRKGAGAWMEWWGGRGREERLDPERGAGKGVVKNVEEG</sequence>
<protein>
    <submittedName>
        <fullName evidence="1">Uncharacterized protein</fullName>
    </submittedName>
</protein>
<evidence type="ECO:0000313" key="1">
    <source>
        <dbReference type="EMBL" id="KAK3080092.1"/>
    </source>
</evidence>
<name>A0ACC3DU44_9PEZI</name>
<reference evidence="1" key="1">
    <citation type="submission" date="2024-09" db="EMBL/GenBank/DDBJ databases">
        <title>Black Yeasts Isolated from many extreme environments.</title>
        <authorList>
            <person name="Coleine C."/>
            <person name="Stajich J.E."/>
            <person name="Selbmann L."/>
        </authorList>
    </citation>
    <scope>NUCLEOTIDE SEQUENCE</scope>
    <source>
        <strain evidence="1">CCFEE 5737</strain>
    </source>
</reference>
<accession>A0ACC3DU44</accession>
<evidence type="ECO:0000313" key="2">
    <source>
        <dbReference type="Proteomes" id="UP001186974"/>
    </source>
</evidence>
<comment type="caution">
    <text evidence="1">The sequence shown here is derived from an EMBL/GenBank/DDBJ whole genome shotgun (WGS) entry which is preliminary data.</text>
</comment>
<keyword evidence="2" id="KW-1185">Reference proteome</keyword>
<dbReference type="Proteomes" id="UP001186974">
    <property type="component" value="Unassembled WGS sequence"/>
</dbReference>
<organism evidence="1 2">
    <name type="scientific">Coniosporium uncinatum</name>
    <dbReference type="NCBI Taxonomy" id="93489"/>
    <lineage>
        <taxon>Eukaryota</taxon>
        <taxon>Fungi</taxon>
        <taxon>Dikarya</taxon>
        <taxon>Ascomycota</taxon>
        <taxon>Pezizomycotina</taxon>
        <taxon>Dothideomycetes</taxon>
        <taxon>Dothideomycetes incertae sedis</taxon>
        <taxon>Coniosporium</taxon>
    </lineage>
</organism>
<proteinExistence type="predicted"/>
<dbReference type="EMBL" id="JAWDJW010000748">
    <property type="protein sequence ID" value="KAK3080092.1"/>
    <property type="molecule type" value="Genomic_DNA"/>
</dbReference>
<gene>
    <name evidence="1" type="ORF">LTS18_003140</name>
</gene>